<feature type="transmembrane region" description="Helical" evidence="1">
    <location>
        <begin position="918"/>
        <end position="936"/>
    </location>
</feature>
<keyword evidence="1" id="KW-1133">Transmembrane helix</keyword>
<keyword evidence="1" id="KW-0812">Transmembrane</keyword>
<dbReference type="PANTHER" id="PTHR11319">
    <property type="entry name" value="G PROTEIN-COUPLED RECEPTOR-RELATED"/>
    <property type="match status" value="1"/>
</dbReference>
<feature type="non-terminal residue" evidence="2">
    <location>
        <position position="1"/>
    </location>
</feature>
<feature type="transmembrane region" description="Helical" evidence="1">
    <location>
        <begin position="1358"/>
        <end position="1375"/>
    </location>
</feature>
<name>A0AAU9WS40_9CNID</name>
<feature type="transmembrane region" description="Helical" evidence="1">
    <location>
        <begin position="1122"/>
        <end position="1146"/>
    </location>
</feature>
<keyword evidence="3" id="KW-1185">Reference proteome</keyword>
<gene>
    <name evidence="2" type="ORF">PMEA_00011189</name>
</gene>
<evidence type="ECO:0000313" key="2">
    <source>
        <dbReference type="EMBL" id="CAH3124285.1"/>
    </source>
</evidence>
<evidence type="ECO:0000256" key="1">
    <source>
        <dbReference type="SAM" id="Phobius"/>
    </source>
</evidence>
<keyword evidence="1" id="KW-0472">Membrane</keyword>
<feature type="transmembrane region" description="Helical" evidence="1">
    <location>
        <begin position="977"/>
        <end position="999"/>
    </location>
</feature>
<dbReference type="SUPFAM" id="SSF51126">
    <property type="entry name" value="Pectin lyase-like"/>
    <property type="match status" value="1"/>
</dbReference>
<reference evidence="2 3" key="1">
    <citation type="submission" date="2022-05" db="EMBL/GenBank/DDBJ databases">
        <authorList>
            <consortium name="Genoscope - CEA"/>
            <person name="William W."/>
        </authorList>
    </citation>
    <scope>NUCLEOTIDE SEQUENCE [LARGE SCALE GENOMIC DNA]</scope>
</reference>
<comment type="caution">
    <text evidence="2">The sequence shown here is derived from an EMBL/GenBank/DDBJ whole genome shotgun (WGS) entry which is preliminary data.</text>
</comment>
<evidence type="ECO:0000313" key="3">
    <source>
        <dbReference type="Proteomes" id="UP001159428"/>
    </source>
</evidence>
<feature type="transmembrane region" description="Helical" evidence="1">
    <location>
        <begin position="1292"/>
        <end position="1316"/>
    </location>
</feature>
<dbReference type="InterPro" id="IPR011050">
    <property type="entry name" value="Pectin_lyase_fold/virulence"/>
</dbReference>
<feature type="transmembrane region" description="Helical" evidence="1">
    <location>
        <begin position="1264"/>
        <end position="1280"/>
    </location>
</feature>
<dbReference type="EMBL" id="CALNXJ010000020">
    <property type="protein sequence ID" value="CAH3124285.1"/>
    <property type="molecule type" value="Genomic_DNA"/>
</dbReference>
<dbReference type="PANTHER" id="PTHR11319:SF35">
    <property type="entry name" value="OUTER MEMBRANE PROTEIN PMPC-RELATED"/>
    <property type="match status" value="1"/>
</dbReference>
<sequence>ARQWFVSKLDGTKSSSCGFFASSPCKTIRQATSRVMNGDIINIDGVGSSRDPYVCESGTKSPLPSLTMRSYNTTAFISCKRGGFRFMCNPRADASREVSLKDITFTNTSLHVVSCSVKVSDCSFINNSVLALSTSFTGDSIIAVQINGCNFRGNNITSLAIDGGSMNLYIFNTRFAFNKLHGVEGALLALFTKKLQESNSRITIDFTNTTVTQNVCPGRACFEFVAGMDGAEIALKMEKGMLESNVIANGEGSVVDVHGFANAKVELKSMHFQRNRGRAVEIYCGNSLELKIAKSEFSYHKIYQWDGGAVLVSNFTKKASASVVRSKFRSNFARNGGACAFVDIFSLVLDIENSQFMQNEALISGGALIVGNHNRTLEKSAIDVRSSKFIRNAVAMVNISTSIPITNSSLQTHDSGAHSYYRYAKKGGGGALSIYVSQAMRLSLADSIFADNQAQAMNSGAVRALLSTLYQDIEIVNCEFLRNSGGLESGTFQLIVKTPLPLFRAILKNLTFVNNGGNSIYDIYLSQNRLSMQSCKMQRNSGGGIFIGTSSKVLFIHMENTLLSDNINFGCNFYKGDFKNRSVYKFKNVSFVNNTCNTKDSILRIYMHRNQSFFGLQRSRFVDNFCKSGVVKVSVNSGLRSNNTKVIINNTEFRNNSGFAESTFTISGMNEIIIQNSVFNTNFGATDGSHIRVQMRSSKLTINKATFHQSNTERKQPFHGFFTATSFGSIYINETSFISDLFSVGSVPLILVKGVREVVMDDSVSIKAPLSTKLKMDNFTHLEMGENIGSSRITSFAFSTEPCPMRSYSIHRGSGKGFTLEDNITCYTCPNGGDCSSSLAARPNFWGYPIGDKVYFKLCPEGYCCPTVSQTCPYHHDSYLHSGCQGNRTGILCGQCKKDFSDGLFTTQCHPVRECNQGWLFSIFIVVGTLFALYLITKPPLCERLMTNLTWFLPNHKQDDYNTLNDVKKPQTYSKDAFLKSLFYFYQVAGVLTASSYGVPHLLKDKIVLPITTLLNFQISVNNGWKICPLTGITPLSKTLFQLAFLTAIFISIPVMYLLHSGLNKLRRRSPALPPGGPYLGAALEMFLLGYSALTVTAKNLLYCVPIQHVSRWYYDAQFTCYQWWQSASLIIIALYLFPSIFSLYFSTFRLYQGKISAKMFLLACVCPFPYLLYIFILHVKKVTTQKYGCQEMTPKTNTTLCGEEDTHFPSRTEKSLIEVLCGPFSKPQNYQSAGSIYWESILIGRRFVIILISLFLEHAFLRSVCLTIICLTFLLHHLYKKPFAHFSANVVEAISLATLVVIAILNVGVASYFSVGSEVGGVNQKYITYFLLIEAILLGIVPLIFAVFVSLSLVLQLVRVVIILIQTVLTRWPFVRPRNNTQLSLENQGQPLLPTNTL</sequence>
<protein>
    <submittedName>
        <fullName evidence="2">Uncharacterized protein</fullName>
    </submittedName>
</protein>
<organism evidence="2 3">
    <name type="scientific">Pocillopora meandrina</name>
    <dbReference type="NCBI Taxonomy" id="46732"/>
    <lineage>
        <taxon>Eukaryota</taxon>
        <taxon>Metazoa</taxon>
        <taxon>Cnidaria</taxon>
        <taxon>Anthozoa</taxon>
        <taxon>Hexacorallia</taxon>
        <taxon>Scleractinia</taxon>
        <taxon>Astrocoeniina</taxon>
        <taxon>Pocilloporidae</taxon>
        <taxon>Pocillopora</taxon>
    </lineage>
</organism>
<feature type="transmembrane region" description="Helical" evidence="1">
    <location>
        <begin position="1158"/>
        <end position="1177"/>
    </location>
</feature>
<accession>A0AAU9WS40</accession>
<feature type="transmembrane region" description="Helical" evidence="1">
    <location>
        <begin position="1328"/>
        <end position="1352"/>
    </location>
</feature>
<dbReference type="Proteomes" id="UP001159428">
    <property type="component" value="Unassembled WGS sequence"/>
</dbReference>
<proteinExistence type="predicted"/>
<feature type="transmembrane region" description="Helical" evidence="1">
    <location>
        <begin position="1040"/>
        <end position="1059"/>
    </location>
</feature>